<dbReference type="InterPro" id="IPR002937">
    <property type="entry name" value="Amino_oxidase"/>
</dbReference>
<feature type="domain" description="Amine oxidase" evidence="1">
    <location>
        <begin position="11"/>
        <end position="270"/>
    </location>
</feature>
<dbReference type="Pfam" id="PF01593">
    <property type="entry name" value="Amino_oxidase"/>
    <property type="match status" value="1"/>
</dbReference>
<organism evidence="2 3">
    <name type="scientific">Exiguobacterium antarcticum</name>
    <dbReference type="NCBI Taxonomy" id="132920"/>
    <lineage>
        <taxon>Bacteria</taxon>
        <taxon>Bacillati</taxon>
        <taxon>Bacillota</taxon>
        <taxon>Bacilli</taxon>
        <taxon>Bacillales</taxon>
        <taxon>Bacillales Family XII. Incertae Sedis</taxon>
        <taxon>Exiguobacterium</taxon>
    </lineage>
</organism>
<evidence type="ECO:0000259" key="1">
    <source>
        <dbReference type="Pfam" id="PF01593"/>
    </source>
</evidence>
<accession>A0ABT6QYD4</accession>
<sequence>METVAVVGGGLAGLSVAALLARQGKQVHLYDAGLLGGRATSQVIKGFTFNYGAHAIYGRDQSILRTIIKTLKLEITWLDFSSTKAKYEFAGHLTAAPANAIGLLKTEVINGTDKLRFTWEVVKTVLHLERGTPDVSIGQWLAQEKVETDVSRLMLDLASSNFFTTEPENIPSVVYFDYYRKLFRTRKPVSYIAGGWQVLITELERVLQENEGTIHRKTKITAIEEIEQRYRLRDRKKDEWTVDRIIFALPPRDMRKLALPVPIQSFIEPFAYYEPVEVLVYDVGLSPYIQTPFSYVYDRTHQLFVTDLSHYDPSIAPKNGQVLQVVAYLAHQYVGNPDYLTEKVDQINRLLDQHYPGWRDRLTVERTMKRAIVQEIKWKMGQIALPCFMNEETGRTVAFVGDWCEGEGQLSELSFSSAYTVAAAWEQKNAH</sequence>
<reference evidence="2 3" key="1">
    <citation type="submission" date="2023-04" db="EMBL/GenBank/DDBJ databases">
        <title>Antarctic isolates genomes.</title>
        <authorList>
            <person name="Dimov S.G."/>
        </authorList>
    </citation>
    <scope>NUCLEOTIDE SEQUENCE [LARGE SCALE GENOMIC DNA]</scope>
    <source>
        <strain evidence="2 3">AL19</strain>
    </source>
</reference>
<dbReference type="PANTHER" id="PTHR42923">
    <property type="entry name" value="PROTOPORPHYRINOGEN OXIDASE"/>
    <property type="match status" value="1"/>
</dbReference>
<dbReference type="InterPro" id="IPR050464">
    <property type="entry name" value="Zeta_carotene_desat/Oxidored"/>
</dbReference>
<dbReference type="RefSeq" id="WP_282353965.1">
    <property type="nucleotide sequence ID" value="NZ_JASBQV010000002.1"/>
</dbReference>
<comment type="caution">
    <text evidence="2">The sequence shown here is derived from an EMBL/GenBank/DDBJ whole genome shotgun (WGS) entry which is preliminary data.</text>
</comment>
<proteinExistence type="predicted"/>
<dbReference type="Proteomes" id="UP001243286">
    <property type="component" value="Unassembled WGS sequence"/>
</dbReference>
<evidence type="ECO:0000313" key="3">
    <source>
        <dbReference type="Proteomes" id="UP001243286"/>
    </source>
</evidence>
<dbReference type="EMBL" id="JASBQV010000002">
    <property type="protein sequence ID" value="MDI3233706.1"/>
    <property type="molecule type" value="Genomic_DNA"/>
</dbReference>
<keyword evidence="3" id="KW-1185">Reference proteome</keyword>
<evidence type="ECO:0000313" key="2">
    <source>
        <dbReference type="EMBL" id="MDI3233706.1"/>
    </source>
</evidence>
<gene>
    <name evidence="2" type="ORF">QK289_01710</name>
</gene>
<protein>
    <submittedName>
        <fullName evidence="2">FAD-dependent oxidoreductase</fullName>
    </submittedName>
</protein>
<dbReference type="Gene3D" id="3.50.50.60">
    <property type="entry name" value="FAD/NAD(P)-binding domain"/>
    <property type="match status" value="1"/>
</dbReference>
<dbReference type="SUPFAM" id="SSF51905">
    <property type="entry name" value="FAD/NAD(P)-binding domain"/>
    <property type="match status" value="1"/>
</dbReference>
<name>A0ABT6QYD4_9BACL</name>
<dbReference type="InterPro" id="IPR036188">
    <property type="entry name" value="FAD/NAD-bd_sf"/>
</dbReference>
<dbReference type="Gene3D" id="3.90.660.50">
    <property type="match status" value="1"/>
</dbReference>